<dbReference type="PANTHER" id="PTHR44846:SF1">
    <property type="entry name" value="MANNOSYL-D-GLYCERATE TRANSPORT_METABOLISM SYSTEM REPRESSOR MNGR-RELATED"/>
    <property type="match status" value="1"/>
</dbReference>
<dbReference type="AlphaFoldDB" id="A0A3N9Y3Y2"/>
<comment type="caution">
    <text evidence="5">The sequence shown here is derived from an EMBL/GenBank/DDBJ whole genome shotgun (WGS) entry which is preliminary data.</text>
</comment>
<dbReference type="CDD" id="cd07377">
    <property type="entry name" value="WHTH_GntR"/>
    <property type="match status" value="1"/>
</dbReference>
<dbReference type="Proteomes" id="UP000278981">
    <property type="component" value="Unassembled WGS sequence"/>
</dbReference>
<evidence type="ECO:0000313" key="5">
    <source>
        <dbReference type="EMBL" id="RQX19959.1"/>
    </source>
</evidence>
<protein>
    <submittedName>
        <fullName evidence="5">GntR family transcriptional regulator</fullName>
    </submittedName>
</protein>
<keyword evidence="2" id="KW-0238">DNA-binding</keyword>
<dbReference type="Gene3D" id="1.10.10.10">
    <property type="entry name" value="Winged helix-like DNA-binding domain superfamily/Winged helix DNA-binding domain"/>
    <property type="match status" value="1"/>
</dbReference>
<sequence>MPIPTGGYREVAEDLAARIKSGEYAAGERLPTYSELSNLYDVSVTTVQRAIIVLQTRGLVVGLQGRGLWVAEDVGSPRSLDEE</sequence>
<evidence type="ECO:0000256" key="3">
    <source>
        <dbReference type="ARBA" id="ARBA00023163"/>
    </source>
</evidence>
<dbReference type="InterPro" id="IPR036388">
    <property type="entry name" value="WH-like_DNA-bd_sf"/>
</dbReference>
<keyword evidence="1" id="KW-0805">Transcription regulation</keyword>
<proteinExistence type="predicted"/>
<dbReference type="SUPFAM" id="SSF46785">
    <property type="entry name" value="Winged helix' DNA-binding domain"/>
    <property type="match status" value="1"/>
</dbReference>
<evidence type="ECO:0000256" key="1">
    <source>
        <dbReference type="ARBA" id="ARBA00023015"/>
    </source>
</evidence>
<dbReference type="GO" id="GO:0003700">
    <property type="term" value="F:DNA-binding transcription factor activity"/>
    <property type="evidence" value="ECO:0007669"/>
    <property type="project" value="InterPro"/>
</dbReference>
<reference evidence="5 6" key="1">
    <citation type="submission" date="2018-04" db="EMBL/GenBank/DDBJ databases">
        <title>Micromonosporas from Atacama Desert.</title>
        <authorList>
            <person name="Carro L."/>
            <person name="Klenk H.-P."/>
            <person name="Goodfellow M."/>
        </authorList>
    </citation>
    <scope>NUCLEOTIDE SEQUENCE [LARGE SCALE GENOMIC DNA]</scope>
    <source>
        <strain evidence="5 6">LB19</strain>
    </source>
</reference>
<dbReference type="InterPro" id="IPR000524">
    <property type="entry name" value="Tscrpt_reg_HTH_GntR"/>
</dbReference>
<accession>A0A3N9Y3Y2</accession>
<organism evidence="5 6">
    <name type="scientific">Micromonospora ureilytica</name>
    <dbReference type="NCBI Taxonomy" id="709868"/>
    <lineage>
        <taxon>Bacteria</taxon>
        <taxon>Bacillati</taxon>
        <taxon>Actinomycetota</taxon>
        <taxon>Actinomycetes</taxon>
        <taxon>Micromonosporales</taxon>
        <taxon>Micromonosporaceae</taxon>
        <taxon>Micromonospora</taxon>
    </lineage>
</organism>
<dbReference type="InterPro" id="IPR050679">
    <property type="entry name" value="Bact_HTH_transcr_reg"/>
</dbReference>
<name>A0A3N9Y3Y2_9ACTN</name>
<dbReference type="Pfam" id="PF00392">
    <property type="entry name" value="GntR"/>
    <property type="match status" value="1"/>
</dbReference>
<dbReference type="OrthoDB" id="3207674at2"/>
<dbReference type="EMBL" id="QDGB01000133">
    <property type="protein sequence ID" value="RQX19959.1"/>
    <property type="molecule type" value="Genomic_DNA"/>
</dbReference>
<evidence type="ECO:0000313" key="6">
    <source>
        <dbReference type="Proteomes" id="UP000278981"/>
    </source>
</evidence>
<dbReference type="GO" id="GO:0045892">
    <property type="term" value="P:negative regulation of DNA-templated transcription"/>
    <property type="evidence" value="ECO:0007669"/>
    <property type="project" value="TreeGrafter"/>
</dbReference>
<keyword evidence="3" id="KW-0804">Transcription</keyword>
<dbReference type="GO" id="GO:0003677">
    <property type="term" value="F:DNA binding"/>
    <property type="evidence" value="ECO:0007669"/>
    <property type="project" value="UniProtKB-KW"/>
</dbReference>
<evidence type="ECO:0000256" key="2">
    <source>
        <dbReference type="ARBA" id="ARBA00023125"/>
    </source>
</evidence>
<dbReference type="RefSeq" id="WP_124815697.1">
    <property type="nucleotide sequence ID" value="NZ_QDGB01000133.1"/>
</dbReference>
<dbReference type="PROSITE" id="PS50949">
    <property type="entry name" value="HTH_GNTR"/>
    <property type="match status" value="1"/>
</dbReference>
<dbReference type="InterPro" id="IPR036390">
    <property type="entry name" value="WH_DNA-bd_sf"/>
</dbReference>
<evidence type="ECO:0000259" key="4">
    <source>
        <dbReference type="PROSITE" id="PS50949"/>
    </source>
</evidence>
<feature type="domain" description="HTH gntR-type" evidence="4">
    <location>
        <begin position="5"/>
        <end position="73"/>
    </location>
</feature>
<gene>
    <name evidence="5" type="ORF">DDE19_02245</name>
</gene>
<dbReference type="SMART" id="SM00345">
    <property type="entry name" value="HTH_GNTR"/>
    <property type="match status" value="1"/>
</dbReference>
<dbReference type="PANTHER" id="PTHR44846">
    <property type="entry name" value="MANNOSYL-D-GLYCERATE TRANSPORT/METABOLISM SYSTEM REPRESSOR MNGR-RELATED"/>
    <property type="match status" value="1"/>
</dbReference>